<dbReference type="Pfam" id="PF10112">
    <property type="entry name" value="Halogen_Hydrol"/>
    <property type="match status" value="1"/>
</dbReference>
<accession>A0ABW4HUS4</accession>
<keyword evidence="2" id="KW-0812">Transmembrane</keyword>
<feature type="transmembrane region" description="Helical" evidence="2">
    <location>
        <begin position="7"/>
        <end position="27"/>
    </location>
</feature>
<sequence length="213" mass="24910">MKAFLQFVLRSAAAFTATGSVWLVSFFAFEQVVLWSTVFALAGGTGTYYSVKQIQTYRYAKSNGLTWKEYKFIIENLKDAKVKINRLQRAFVQVRRLGNVRENFEILRTVRKIYANTKREPRRFFQAEAFYYKHLDSLVEIAEKYAYLSQQPVKSREMNETMRDSRHTIIVLGQTVNKDLRVMLNDDVDTLHFELDVAKKTIQKPKKSNGRVI</sequence>
<evidence type="ECO:0000313" key="4">
    <source>
        <dbReference type="Proteomes" id="UP001597221"/>
    </source>
</evidence>
<evidence type="ECO:0000256" key="2">
    <source>
        <dbReference type="SAM" id="Phobius"/>
    </source>
</evidence>
<dbReference type="InterPro" id="IPR018770">
    <property type="entry name" value="ChloroindolylP_hydrolase"/>
</dbReference>
<evidence type="ECO:0000256" key="1">
    <source>
        <dbReference type="SAM" id="Coils"/>
    </source>
</evidence>
<evidence type="ECO:0000313" key="3">
    <source>
        <dbReference type="EMBL" id="MFD1609398.1"/>
    </source>
</evidence>
<comment type="caution">
    <text evidence="3">The sequence shown here is derived from an EMBL/GenBank/DDBJ whole genome shotgun (WGS) entry which is preliminary data.</text>
</comment>
<dbReference type="RefSeq" id="WP_251516294.1">
    <property type="nucleotide sequence ID" value="NZ_JAMBON010000034.1"/>
</dbReference>
<keyword evidence="1" id="KW-0175">Coiled coil</keyword>
<protein>
    <submittedName>
        <fullName evidence="3">5-bromo-4-chloroindolyl phosphate hydrolysis family protein</fullName>
    </submittedName>
</protein>
<keyword evidence="4" id="KW-1185">Reference proteome</keyword>
<gene>
    <name evidence="3" type="ORF">ACFSBH_17405</name>
</gene>
<proteinExistence type="predicted"/>
<keyword evidence="2" id="KW-0472">Membrane</keyword>
<organism evidence="3 4">
    <name type="scientific">Oceanobacillus luteolus</name>
    <dbReference type="NCBI Taxonomy" id="1274358"/>
    <lineage>
        <taxon>Bacteria</taxon>
        <taxon>Bacillati</taxon>
        <taxon>Bacillota</taxon>
        <taxon>Bacilli</taxon>
        <taxon>Bacillales</taxon>
        <taxon>Bacillaceae</taxon>
        <taxon>Oceanobacillus</taxon>
    </lineage>
</organism>
<feature type="coiled-coil region" evidence="1">
    <location>
        <begin position="70"/>
        <end position="97"/>
    </location>
</feature>
<reference evidence="4" key="1">
    <citation type="journal article" date="2019" name="Int. J. Syst. Evol. Microbiol.">
        <title>The Global Catalogue of Microorganisms (GCM) 10K type strain sequencing project: providing services to taxonomists for standard genome sequencing and annotation.</title>
        <authorList>
            <consortium name="The Broad Institute Genomics Platform"/>
            <consortium name="The Broad Institute Genome Sequencing Center for Infectious Disease"/>
            <person name="Wu L."/>
            <person name="Ma J."/>
        </authorList>
    </citation>
    <scope>NUCLEOTIDE SEQUENCE [LARGE SCALE GENOMIC DNA]</scope>
    <source>
        <strain evidence="4">CGMCC 1.12376</strain>
    </source>
</reference>
<dbReference type="EMBL" id="JBHUDE010000156">
    <property type="protein sequence ID" value="MFD1609398.1"/>
    <property type="molecule type" value="Genomic_DNA"/>
</dbReference>
<dbReference type="Proteomes" id="UP001597221">
    <property type="component" value="Unassembled WGS sequence"/>
</dbReference>
<name>A0ABW4HUS4_9BACI</name>
<keyword evidence="2" id="KW-1133">Transmembrane helix</keyword>
<feature type="transmembrane region" description="Helical" evidence="2">
    <location>
        <begin position="33"/>
        <end position="51"/>
    </location>
</feature>